<gene>
    <name evidence="1" type="ORF">Tci_866053</name>
</gene>
<proteinExistence type="predicted"/>
<evidence type="ECO:0000313" key="1">
    <source>
        <dbReference type="EMBL" id="GFC94083.1"/>
    </source>
</evidence>
<sequence length="128" mass="14901">MIEGEWVDDPSKVKDEFRDYFASRFWDPGIRHGVINFNFPNRINIDQTGELDAPISRDEIRRAVWDCGENKSPGPDGFTFEFFRRFWNIAGPDLCLDVEWFFHHTSFPVVCNSSFIALIPKTLNPKSV</sequence>
<keyword evidence="1" id="KW-0695">RNA-directed DNA polymerase</keyword>
<organism evidence="1">
    <name type="scientific">Tanacetum cinerariifolium</name>
    <name type="common">Dalmatian daisy</name>
    <name type="synonym">Chrysanthemum cinerariifolium</name>
    <dbReference type="NCBI Taxonomy" id="118510"/>
    <lineage>
        <taxon>Eukaryota</taxon>
        <taxon>Viridiplantae</taxon>
        <taxon>Streptophyta</taxon>
        <taxon>Embryophyta</taxon>
        <taxon>Tracheophyta</taxon>
        <taxon>Spermatophyta</taxon>
        <taxon>Magnoliopsida</taxon>
        <taxon>eudicotyledons</taxon>
        <taxon>Gunneridae</taxon>
        <taxon>Pentapetalae</taxon>
        <taxon>asterids</taxon>
        <taxon>campanulids</taxon>
        <taxon>Asterales</taxon>
        <taxon>Asteraceae</taxon>
        <taxon>Asteroideae</taxon>
        <taxon>Anthemideae</taxon>
        <taxon>Anthemidinae</taxon>
        <taxon>Tanacetum</taxon>
    </lineage>
</organism>
<protein>
    <submittedName>
        <fullName evidence="1">RNA-directed DNA polymerase, eukaryota</fullName>
    </submittedName>
</protein>
<dbReference type="GO" id="GO:0003964">
    <property type="term" value="F:RNA-directed DNA polymerase activity"/>
    <property type="evidence" value="ECO:0007669"/>
    <property type="project" value="UniProtKB-KW"/>
</dbReference>
<dbReference type="AlphaFoldDB" id="A0A699SA21"/>
<feature type="non-terminal residue" evidence="1">
    <location>
        <position position="128"/>
    </location>
</feature>
<name>A0A699SA21_TANCI</name>
<reference evidence="1" key="1">
    <citation type="journal article" date="2019" name="Sci. Rep.">
        <title>Draft genome of Tanacetum cinerariifolium, the natural source of mosquito coil.</title>
        <authorList>
            <person name="Yamashiro T."/>
            <person name="Shiraishi A."/>
            <person name="Satake H."/>
            <person name="Nakayama K."/>
        </authorList>
    </citation>
    <scope>NUCLEOTIDE SEQUENCE</scope>
</reference>
<dbReference type="EMBL" id="BKCJ011146908">
    <property type="protein sequence ID" value="GFC94083.1"/>
    <property type="molecule type" value="Genomic_DNA"/>
</dbReference>
<keyword evidence="1" id="KW-0548">Nucleotidyltransferase</keyword>
<keyword evidence="1" id="KW-0808">Transferase</keyword>
<accession>A0A699SA21</accession>
<comment type="caution">
    <text evidence="1">The sequence shown here is derived from an EMBL/GenBank/DDBJ whole genome shotgun (WGS) entry which is preliminary data.</text>
</comment>